<reference evidence="2 3" key="1">
    <citation type="submission" date="2014-04" db="EMBL/GenBank/DDBJ databases">
        <authorList>
            <consortium name="DOE Joint Genome Institute"/>
            <person name="Kuo A."/>
            <person name="Zuccaro A."/>
            <person name="Kohler A."/>
            <person name="Nagy L.G."/>
            <person name="Floudas D."/>
            <person name="Copeland A."/>
            <person name="Barry K.W."/>
            <person name="Cichocki N."/>
            <person name="Veneault-Fourrey C."/>
            <person name="LaButti K."/>
            <person name="Lindquist E.A."/>
            <person name="Lipzen A."/>
            <person name="Lundell T."/>
            <person name="Morin E."/>
            <person name="Murat C."/>
            <person name="Sun H."/>
            <person name="Tunlid A."/>
            <person name="Henrissat B."/>
            <person name="Grigoriev I.V."/>
            <person name="Hibbett D.S."/>
            <person name="Martin F."/>
            <person name="Nordberg H.P."/>
            <person name="Cantor M.N."/>
            <person name="Hua S.X."/>
        </authorList>
    </citation>
    <scope>NUCLEOTIDE SEQUENCE [LARGE SCALE GENOMIC DNA]</scope>
    <source>
        <strain evidence="2 3">MAFF 305830</strain>
    </source>
</reference>
<protein>
    <submittedName>
        <fullName evidence="2">Uncharacterized protein</fullName>
    </submittedName>
</protein>
<feature type="compositionally biased region" description="Low complexity" evidence="1">
    <location>
        <begin position="330"/>
        <end position="342"/>
    </location>
</feature>
<feature type="compositionally biased region" description="Low complexity" evidence="1">
    <location>
        <begin position="302"/>
        <end position="322"/>
    </location>
</feature>
<reference evidence="3" key="2">
    <citation type="submission" date="2015-01" db="EMBL/GenBank/DDBJ databases">
        <title>Evolutionary Origins and Diversification of the Mycorrhizal Mutualists.</title>
        <authorList>
            <consortium name="DOE Joint Genome Institute"/>
            <consortium name="Mycorrhizal Genomics Consortium"/>
            <person name="Kohler A."/>
            <person name="Kuo A."/>
            <person name="Nagy L.G."/>
            <person name="Floudas D."/>
            <person name="Copeland A."/>
            <person name="Barry K.W."/>
            <person name="Cichocki N."/>
            <person name="Veneault-Fourrey C."/>
            <person name="LaButti K."/>
            <person name="Lindquist E.A."/>
            <person name="Lipzen A."/>
            <person name="Lundell T."/>
            <person name="Morin E."/>
            <person name="Murat C."/>
            <person name="Riley R."/>
            <person name="Ohm R."/>
            <person name="Sun H."/>
            <person name="Tunlid A."/>
            <person name="Henrissat B."/>
            <person name="Grigoriev I.V."/>
            <person name="Hibbett D.S."/>
            <person name="Martin F."/>
        </authorList>
    </citation>
    <scope>NUCLEOTIDE SEQUENCE [LARGE SCALE GENOMIC DNA]</scope>
    <source>
        <strain evidence="3">MAFF 305830</strain>
    </source>
</reference>
<feature type="compositionally biased region" description="Polar residues" evidence="1">
    <location>
        <begin position="260"/>
        <end position="277"/>
    </location>
</feature>
<keyword evidence="3" id="KW-1185">Reference proteome</keyword>
<name>A0A0C3BAN1_SERVB</name>
<organism evidence="2 3">
    <name type="scientific">Serendipita vermifera MAFF 305830</name>
    <dbReference type="NCBI Taxonomy" id="933852"/>
    <lineage>
        <taxon>Eukaryota</taxon>
        <taxon>Fungi</taxon>
        <taxon>Dikarya</taxon>
        <taxon>Basidiomycota</taxon>
        <taxon>Agaricomycotina</taxon>
        <taxon>Agaricomycetes</taxon>
        <taxon>Sebacinales</taxon>
        <taxon>Serendipitaceae</taxon>
        <taxon>Serendipita</taxon>
    </lineage>
</organism>
<dbReference type="Proteomes" id="UP000054097">
    <property type="component" value="Unassembled WGS sequence"/>
</dbReference>
<sequence length="376" mass="40186">MEKSFYVQHDSDNCECCLDFWGASDPQAKDKELLESDTDSGYGSVTTPKDALHRPGSSRTSTSTSTFTPATANIVPRIIVTPLSDDEQLEHNACIRAALLQRNAFAPYNTMTTTTTTTNTPSLTSLSQQEKALPSSSAAAARSTASLPATFHSSCTRPFLRPPEESWAHRLKDTYENRMDYPQYFDITPRSPATAVTPTLRKKPSKDIELHPAALGPTTRQSIRKRWSISGSGVGFGFGTTAATATTASVAAAPAPVKPIQTTRRTVADPNKTTPTPRSKDKEQDAPTPAEPTTLKRRARVSSTRSLDKTSSSTSSSRSSSPSPSPPTSRPTSMILTSSSGNARGGGATGAFGKGVQGVRSFIGRYSNAPSSFRML</sequence>
<evidence type="ECO:0000313" key="2">
    <source>
        <dbReference type="EMBL" id="KIM28511.1"/>
    </source>
</evidence>
<feature type="compositionally biased region" description="Low complexity" evidence="1">
    <location>
        <begin position="57"/>
        <end position="67"/>
    </location>
</feature>
<proteinExistence type="predicted"/>
<dbReference type="EMBL" id="KN824292">
    <property type="protein sequence ID" value="KIM28511.1"/>
    <property type="molecule type" value="Genomic_DNA"/>
</dbReference>
<feature type="compositionally biased region" description="Gly residues" evidence="1">
    <location>
        <begin position="343"/>
        <end position="355"/>
    </location>
</feature>
<dbReference type="OrthoDB" id="10466778at2759"/>
<dbReference type="HOGENOM" id="CLU_736005_0_0_1"/>
<evidence type="ECO:0000313" key="3">
    <source>
        <dbReference type="Proteomes" id="UP000054097"/>
    </source>
</evidence>
<evidence type="ECO:0000256" key="1">
    <source>
        <dbReference type="SAM" id="MobiDB-lite"/>
    </source>
</evidence>
<gene>
    <name evidence="2" type="ORF">M408DRAFT_329327</name>
</gene>
<dbReference type="AlphaFoldDB" id="A0A0C3BAN1"/>
<feature type="region of interest" description="Disordered" evidence="1">
    <location>
        <begin position="35"/>
        <end position="67"/>
    </location>
</feature>
<accession>A0A0C3BAN1</accession>
<feature type="region of interest" description="Disordered" evidence="1">
    <location>
        <begin position="248"/>
        <end position="355"/>
    </location>
</feature>